<dbReference type="EMBL" id="FPBO01000010">
    <property type="protein sequence ID" value="SFU80287.1"/>
    <property type="molecule type" value="Genomic_DNA"/>
</dbReference>
<keyword evidence="1" id="KW-0812">Transmembrane</keyword>
<sequence>MSKENDGAALSAAKEKLVREGELYRVSVLHARHQVAHALRPDQLVHGALDHAIGVVQHRLAGLLGKGDGAPAVGGLAGIAGLAGGLSLPKVLPYAIRIGSFIVRRRLIKPALAVAAVAAIGGAWLMRRK</sequence>
<gene>
    <name evidence="2" type="ORF">SAMN05216552_101063</name>
</gene>
<dbReference type="OrthoDB" id="8777245at2"/>
<dbReference type="RefSeq" id="WP_093555909.1">
    <property type="nucleotide sequence ID" value="NZ_FPBO01000010.1"/>
</dbReference>
<organism evidence="2 3">
    <name type="scientific">Pseudoduganella namucuonensis</name>
    <dbReference type="NCBI Taxonomy" id="1035707"/>
    <lineage>
        <taxon>Bacteria</taxon>
        <taxon>Pseudomonadati</taxon>
        <taxon>Pseudomonadota</taxon>
        <taxon>Betaproteobacteria</taxon>
        <taxon>Burkholderiales</taxon>
        <taxon>Oxalobacteraceae</taxon>
        <taxon>Telluria group</taxon>
        <taxon>Pseudoduganella</taxon>
    </lineage>
</organism>
<accession>A0A1I7J582</accession>
<keyword evidence="1" id="KW-0472">Membrane</keyword>
<keyword evidence="1" id="KW-1133">Transmembrane helix</keyword>
<feature type="transmembrane region" description="Helical" evidence="1">
    <location>
        <begin position="107"/>
        <end position="126"/>
    </location>
</feature>
<keyword evidence="3" id="KW-1185">Reference proteome</keyword>
<name>A0A1I7J582_9BURK</name>
<dbReference type="AlphaFoldDB" id="A0A1I7J582"/>
<evidence type="ECO:0000313" key="3">
    <source>
        <dbReference type="Proteomes" id="UP000199391"/>
    </source>
</evidence>
<proteinExistence type="predicted"/>
<protein>
    <submittedName>
        <fullName evidence="2">Uncharacterized protein</fullName>
    </submittedName>
</protein>
<evidence type="ECO:0000313" key="2">
    <source>
        <dbReference type="EMBL" id="SFU80287.1"/>
    </source>
</evidence>
<reference evidence="3" key="1">
    <citation type="submission" date="2016-10" db="EMBL/GenBank/DDBJ databases">
        <authorList>
            <person name="Varghese N."/>
            <person name="Submissions S."/>
        </authorList>
    </citation>
    <scope>NUCLEOTIDE SEQUENCE [LARGE SCALE GENOMIC DNA]</scope>
    <source>
        <strain evidence="3">CGMCC 1.11014</strain>
    </source>
</reference>
<dbReference type="STRING" id="1035707.SAMN05216552_101063"/>
<dbReference type="Proteomes" id="UP000199391">
    <property type="component" value="Unassembled WGS sequence"/>
</dbReference>
<evidence type="ECO:0000256" key="1">
    <source>
        <dbReference type="SAM" id="Phobius"/>
    </source>
</evidence>